<evidence type="ECO:0000313" key="3">
    <source>
        <dbReference type="Proteomes" id="UP000198824"/>
    </source>
</evidence>
<proteinExistence type="predicted"/>
<accession>A0A1I6KEJ3</accession>
<keyword evidence="2" id="KW-0560">Oxidoreductase</keyword>
<dbReference type="InterPro" id="IPR007138">
    <property type="entry name" value="ABM_dom"/>
</dbReference>
<dbReference type="GO" id="GO:0004497">
    <property type="term" value="F:monooxygenase activity"/>
    <property type="evidence" value="ECO:0007669"/>
    <property type="project" value="UniProtKB-KW"/>
</dbReference>
<evidence type="ECO:0000313" key="2">
    <source>
        <dbReference type="EMBL" id="SFR89616.1"/>
    </source>
</evidence>
<gene>
    <name evidence="2" type="ORF">SAMN05192580_1641</name>
</gene>
<organism evidence="2 3">
    <name type="scientific">Sphingomonas jatrophae</name>
    <dbReference type="NCBI Taxonomy" id="1166337"/>
    <lineage>
        <taxon>Bacteria</taxon>
        <taxon>Pseudomonadati</taxon>
        <taxon>Pseudomonadota</taxon>
        <taxon>Alphaproteobacteria</taxon>
        <taxon>Sphingomonadales</taxon>
        <taxon>Sphingomonadaceae</taxon>
        <taxon>Sphingomonas</taxon>
    </lineage>
</organism>
<sequence length="99" mass="10786">MAAFVRHYILQTSEENAEALRRTLLELRDFVAGCPGSVQVDLLHAPDAPERLFFIEHWASKADHEAAGKRLPSAVMGSLKQLLVAPPQMADLVDAGHAA</sequence>
<keyword evidence="3" id="KW-1185">Reference proteome</keyword>
<dbReference type="Proteomes" id="UP000198824">
    <property type="component" value="Unassembled WGS sequence"/>
</dbReference>
<evidence type="ECO:0000259" key="1">
    <source>
        <dbReference type="Pfam" id="PF03992"/>
    </source>
</evidence>
<keyword evidence="2" id="KW-0503">Monooxygenase</keyword>
<dbReference type="OrthoDB" id="287932at2"/>
<dbReference type="SUPFAM" id="SSF54909">
    <property type="entry name" value="Dimeric alpha+beta barrel"/>
    <property type="match status" value="1"/>
</dbReference>
<dbReference type="RefSeq" id="WP_093313129.1">
    <property type="nucleotide sequence ID" value="NZ_FOZG01000001.1"/>
</dbReference>
<dbReference type="InterPro" id="IPR011008">
    <property type="entry name" value="Dimeric_a/b-barrel"/>
</dbReference>
<dbReference type="Pfam" id="PF03992">
    <property type="entry name" value="ABM"/>
    <property type="match status" value="1"/>
</dbReference>
<name>A0A1I6KEJ3_9SPHN</name>
<dbReference type="EMBL" id="FOZG01000001">
    <property type="protein sequence ID" value="SFR89616.1"/>
    <property type="molecule type" value="Genomic_DNA"/>
</dbReference>
<feature type="domain" description="ABM" evidence="1">
    <location>
        <begin position="10"/>
        <end position="66"/>
    </location>
</feature>
<dbReference type="AlphaFoldDB" id="A0A1I6KEJ3"/>
<protein>
    <submittedName>
        <fullName evidence="2">Antibiotic biosynthesis monooxygenase</fullName>
    </submittedName>
</protein>
<reference evidence="2 3" key="1">
    <citation type="submission" date="2016-10" db="EMBL/GenBank/DDBJ databases">
        <authorList>
            <person name="de Groot N.N."/>
        </authorList>
    </citation>
    <scope>NUCLEOTIDE SEQUENCE [LARGE SCALE GENOMIC DNA]</scope>
    <source>
        <strain evidence="2 3">S5-249</strain>
    </source>
</reference>
<dbReference type="Gene3D" id="3.30.70.100">
    <property type="match status" value="1"/>
</dbReference>
<dbReference type="STRING" id="1166337.SAMN05192580_1641"/>